<feature type="domain" description="Major vault protein repeat" evidence="13">
    <location>
        <begin position="175"/>
        <end position="216"/>
    </location>
</feature>
<dbReference type="InterPro" id="IPR041134">
    <property type="entry name" value="Vault_2"/>
</dbReference>
<evidence type="ECO:0000256" key="6">
    <source>
        <dbReference type="ARBA" id="ARBA00023242"/>
    </source>
</evidence>
<dbReference type="PROSITE" id="PS51224">
    <property type="entry name" value="MVP"/>
    <property type="match status" value="7"/>
</dbReference>
<feature type="repeat" description="MVP" evidence="10">
    <location>
        <begin position="179"/>
        <end position="231"/>
    </location>
</feature>
<dbReference type="FunFam" id="2.30.30.560:FF:000002">
    <property type="entry name" value="Major vault protein-alpha"/>
    <property type="match status" value="1"/>
</dbReference>
<dbReference type="Gene3D" id="2.30.30.550">
    <property type="entry name" value="Major Vault Protein repeat"/>
    <property type="match status" value="4"/>
</dbReference>
<evidence type="ECO:0000313" key="19">
    <source>
        <dbReference type="Proteomes" id="UP000225706"/>
    </source>
</evidence>
<dbReference type="AlphaFoldDB" id="A0A2B4S2W7"/>
<dbReference type="Pfam" id="PF01505">
    <property type="entry name" value="Vault"/>
    <property type="match status" value="4"/>
</dbReference>
<name>A0A2B4S2W7_STYPI</name>
<reference evidence="19" key="1">
    <citation type="journal article" date="2017" name="bioRxiv">
        <title>Comparative analysis of the genomes of Stylophora pistillata and Acropora digitifera provides evidence for extensive differences between species of corals.</title>
        <authorList>
            <person name="Voolstra C.R."/>
            <person name="Li Y."/>
            <person name="Liew Y.J."/>
            <person name="Baumgarten S."/>
            <person name="Zoccola D."/>
            <person name="Flot J.-F."/>
            <person name="Tambutte S."/>
            <person name="Allemand D."/>
            <person name="Aranda M."/>
        </authorList>
    </citation>
    <scope>NUCLEOTIDE SEQUENCE [LARGE SCALE GENOMIC DNA]</scope>
</reference>
<dbReference type="Pfam" id="PF17795">
    <property type="entry name" value="Vault_3"/>
    <property type="match status" value="1"/>
</dbReference>
<evidence type="ECO:0000256" key="2">
    <source>
        <dbReference type="ARBA" id="ARBA00004496"/>
    </source>
</evidence>
<feature type="domain" description="Major vault protein repeat" evidence="15">
    <location>
        <begin position="59"/>
        <end position="118"/>
    </location>
</feature>
<sequence length="895" mass="99974">MSTGRGRPAPHDEESIYRIPPYYYIHVLDQNTNVTKVEVGPKTFIRQDNEKVILGPERMITIPPRHYCVVENPVLRDKDGRVVIDSNGQIKLGHADQDIRLAQDPFPLFPGEVLKQNVTGLRVVMANSAIRLRAMLDYESESGEKRVAGDEWLFEGPGTYIPKKEVEVVENILATIIQPNEAIRLRARKETKDRDGDLRVAGEEWLVKKIGAYLPGAYEEVVDVVQAYVLTEKKALHLRSTRTFKDDTGAVRKNGEEWLITMADTEAHIPNVYEEVVGVVDITTLNNRQYCVILDPVDKDGRPQLGQKRLVKGEKSFFLLPGEKLEQGIQDVFILGEDEGLILKANEAFLDVDEKEKEMPRRPGDRWMIRGPIEYVPPVEVEVVAQRKAIPLDENEGIYVRDIKTGRVRAVCGQTYMLTHDEELWEKELPPTVEQLLTGGKDPLADRGTRNTFLPPELSFQSMSTHWDETSNKQPNQTSSRRPGPRAQSESRSSTGRNKTRVVTFRVPHNAAVQIYDYKEKTARVVFGPELVLLCPDEQFTQLSLSGGKPKKPNVIKALCLLLGPDFCTDIVTVETADHARLQLQLSYNWHFDTGEKKPKDAAKLFSVPDFVGDACKAIASRIRGAVAGVQFDDFHKNSAKIIRTSVFGIDDNHKIRNKFTFPANNLNITSIDIQSVEPVDQRTRDALQKSVQLAIEITTNSQEATARHDAERLEQEAKGRLERQKITDEAEAERARKELLELQAQSAAVESTGQAKAEAQSRAEAARIEGEAAVQQAKLKAEAAKIEAESELQRLSKTREAELKYQHEQNSLDVTKAKEMSGIETEKFKNMVSSIGSDTIQAIATAGPEMQVKLLQSLGLKSTLITDGSSPINLFSTAQGLIGALQQPGTPDGF</sequence>
<feature type="repeat" description="MVP" evidence="10">
    <location>
        <begin position="394"/>
        <end position="446"/>
    </location>
</feature>
<dbReference type="Gene3D" id="3.30.479.30">
    <property type="entry name" value="Band 7 domain"/>
    <property type="match status" value="1"/>
</dbReference>
<evidence type="ECO:0000259" key="17">
    <source>
        <dbReference type="Pfam" id="PF17796"/>
    </source>
</evidence>
<evidence type="ECO:0000256" key="8">
    <source>
        <dbReference type="ARBA" id="ARBA00024814"/>
    </source>
</evidence>
<evidence type="ECO:0000259" key="15">
    <source>
        <dbReference type="Pfam" id="PF17794"/>
    </source>
</evidence>
<evidence type="ECO:0000256" key="12">
    <source>
        <dbReference type="SAM" id="MobiDB-lite"/>
    </source>
</evidence>
<feature type="domain" description="Major vault protein repeat" evidence="13">
    <location>
        <begin position="123"/>
        <end position="162"/>
    </location>
</feature>
<feature type="compositionally biased region" description="Polar residues" evidence="12">
    <location>
        <begin position="472"/>
        <end position="481"/>
    </location>
</feature>
<dbReference type="Gene3D" id="6.10.250.720">
    <property type="match status" value="1"/>
</dbReference>
<dbReference type="InterPro" id="IPR041136">
    <property type="entry name" value="Vault_4"/>
</dbReference>
<evidence type="ECO:0000259" key="13">
    <source>
        <dbReference type="Pfam" id="PF01505"/>
    </source>
</evidence>
<dbReference type="Pfam" id="PF11978">
    <property type="entry name" value="MVP_shoulder"/>
    <property type="match status" value="1"/>
</dbReference>
<dbReference type="FunFam" id="2.30.30.570:FF:000001">
    <property type="entry name" value="major vault protein-like"/>
    <property type="match status" value="1"/>
</dbReference>
<organism evidence="18 19">
    <name type="scientific">Stylophora pistillata</name>
    <name type="common">Smooth cauliflower coral</name>
    <dbReference type="NCBI Taxonomy" id="50429"/>
    <lineage>
        <taxon>Eukaryota</taxon>
        <taxon>Metazoa</taxon>
        <taxon>Cnidaria</taxon>
        <taxon>Anthozoa</taxon>
        <taxon>Hexacorallia</taxon>
        <taxon>Scleractinia</taxon>
        <taxon>Astrocoeniina</taxon>
        <taxon>Pocilloporidae</taxon>
        <taxon>Stylophora</taxon>
    </lineage>
</organism>
<evidence type="ECO:0000313" key="18">
    <source>
        <dbReference type="EMBL" id="PFX23379.1"/>
    </source>
</evidence>
<feature type="repeat" description="MVP" evidence="10">
    <location>
        <begin position="126"/>
        <end position="178"/>
    </location>
</feature>
<feature type="compositionally biased region" description="Polar residues" evidence="12">
    <location>
        <begin position="488"/>
        <end position="497"/>
    </location>
</feature>
<dbReference type="GO" id="GO:0005634">
    <property type="term" value="C:nucleus"/>
    <property type="evidence" value="ECO:0007669"/>
    <property type="project" value="UniProtKB-SubCell"/>
</dbReference>
<keyword evidence="5" id="KW-0677">Repeat</keyword>
<comment type="subunit">
    <text evidence="9">The vault ribonucleoprotein particle is a huge (400 A x 670 A) cage structure of 12.9 MDa. It consists of a dimer of half-vaults, with each half-vault comprising 39 identical major vault protein (MVP) chains, PARP4 and one or more vault RNAs (vRNAs).</text>
</comment>
<comment type="subcellular location">
    <subcellularLocation>
        <location evidence="2 10">Cytoplasm</location>
    </subcellularLocation>
    <subcellularLocation>
        <location evidence="1">Nucleus</location>
    </subcellularLocation>
</comment>
<dbReference type="FunFam" id="2.30.30.550:FF:000001">
    <property type="entry name" value="major vault protein-like"/>
    <property type="match status" value="3"/>
</dbReference>
<dbReference type="Gene3D" id="2.30.30.560">
    <property type="match status" value="2"/>
</dbReference>
<evidence type="ECO:0000256" key="9">
    <source>
        <dbReference type="ARBA" id="ARBA00025889"/>
    </source>
</evidence>
<feature type="domain" description="Major vault protein repeat" evidence="16">
    <location>
        <begin position="502"/>
        <end position="563"/>
    </location>
</feature>
<dbReference type="InterPro" id="IPR043179">
    <property type="entry name" value="Vault_2_sf"/>
</dbReference>
<comment type="caution">
    <text evidence="18">The sequence shown here is derived from an EMBL/GenBank/DDBJ whole genome shotgun (WGS) entry which is preliminary data.</text>
</comment>
<keyword evidence="19" id="KW-1185">Reference proteome</keyword>
<evidence type="ECO:0000259" key="14">
    <source>
        <dbReference type="Pfam" id="PF11978"/>
    </source>
</evidence>
<evidence type="ECO:0000259" key="16">
    <source>
        <dbReference type="Pfam" id="PF17795"/>
    </source>
</evidence>
<gene>
    <name evidence="18" type="primary">MVP</name>
    <name evidence="18" type="ORF">AWC38_SpisGene12061</name>
</gene>
<dbReference type="GO" id="GO:0005737">
    <property type="term" value="C:cytoplasm"/>
    <property type="evidence" value="ECO:0007669"/>
    <property type="project" value="UniProtKB-SubCell"/>
</dbReference>
<evidence type="ECO:0000256" key="5">
    <source>
        <dbReference type="ARBA" id="ARBA00022737"/>
    </source>
</evidence>
<dbReference type="InterPro" id="IPR002499">
    <property type="entry name" value="Vault_N"/>
</dbReference>
<dbReference type="Pfam" id="PF17796">
    <property type="entry name" value="Vault_4"/>
    <property type="match status" value="1"/>
</dbReference>
<keyword evidence="7 10" id="KW-0687">Ribonucleoprotein</keyword>
<accession>A0A2B4S2W7</accession>
<comment type="function">
    <text evidence="8">Required for normal vault structure. Vaults are multi-subunit structures that may act as scaffolds for proteins involved in signal transduction. Vaults may also play a role in nucleo-cytoplasmic transport.</text>
</comment>
<dbReference type="Gene3D" id="2.30.30.620">
    <property type="match status" value="1"/>
</dbReference>
<proteinExistence type="predicted"/>
<dbReference type="Gene3D" id="2.30.30.570">
    <property type="match status" value="2"/>
</dbReference>
<dbReference type="CDD" id="cd08825">
    <property type="entry name" value="MVP_shoulder"/>
    <property type="match status" value="1"/>
</dbReference>
<dbReference type="Gene3D" id="6.20.380.10">
    <property type="match status" value="1"/>
</dbReference>
<dbReference type="EMBL" id="LSMT01000209">
    <property type="protein sequence ID" value="PFX23379.1"/>
    <property type="molecule type" value="Genomic_DNA"/>
</dbReference>
<dbReference type="FunFam" id="2.30.30.560:FF:000001">
    <property type="entry name" value="major vault protein-like"/>
    <property type="match status" value="1"/>
</dbReference>
<dbReference type="PANTHER" id="PTHR14165">
    <property type="entry name" value="MAJOR VAULT PROTEIN"/>
    <property type="match status" value="1"/>
</dbReference>
<feature type="domain" description="Major vault protein shoulder" evidence="14">
    <location>
        <begin position="564"/>
        <end position="681"/>
    </location>
</feature>
<dbReference type="InterPro" id="IPR039059">
    <property type="entry name" value="MVP"/>
</dbReference>
<evidence type="ECO:0000256" key="4">
    <source>
        <dbReference type="ARBA" id="ARBA00022490"/>
    </source>
</evidence>
<dbReference type="PANTHER" id="PTHR14165:SF3">
    <property type="entry name" value="MAJOR VAULT PROTEIN"/>
    <property type="match status" value="1"/>
</dbReference>
<evidence type="ECO:0000256" key="11">
    <source>
        <dbReference type="SAM" id="Coils"/>
    </source>
</evidence>
<dbReference type="InterPro" id="IPR040989">
    <property type="entry name" value="Vault_3"/>
</dbReference>
<dbReference type="GO" id="GO:1990904">
    <property type="term" value="C:ribonucleoprotein complex"/>
    <property type="evidence" value="ECO:0007669"/>
    <property type="project" value="UniProtKB-UniRule"/>
</dbReference>
<feature type="repeat" description="MVP" evidence="10">
    <location>
        <begin position="288"/>
        <end position="336"/>
    </location>
</feature>
<feature type="region of interest" description="Disordered" evidence="12">
    <location>
        <begin position="436"/>
        <end position="502"/>
    </location>
</feature>
<protein>
    <recommendedName>
        <fullName evidence="3">Major vault protein</fullName>
    </recommendedName>
</protein>
<dbReference type="InterPro" id="IPR041139">
    <property type="entry name" value="MVP_rep_dom"/>
</dbReference>
<feature type="domain" description="Major vault protein repeat" evidence="15">
    <location>
        <begin position="282"/>
        <end position="329"/>
    </location>
</feature>
<dbReference type="STRING" id="50429.A0A2B4S2W7"/>
<feature type="repeat" description="MVP" evidence="10">
    <location>
        <begin position="65"/>
        <end position="125"/>
    </location>
</feature>
<evidence type="ECO:0000256" key="7">
    <source>
        <dbReference type="ARBA" id="ARBA00023274"/>
    </source>
</evidence>
<evidence type="ECO:0000256" key="3">
    <source>
        <dbReference type="ARBA" id="ARBA00018296"/>
    </source>
</evidence>
<feature type="repeat" description="MVP" evidence="10">
    <location>
        <begin position="337"/>
        <end position="393"/>
    </location>
</feature>
<feature type="domain" description="Major vault protein repeat" evidence="17">
    <location>
        <begin position="389"/>
        <end position="447"/>
    </location>
</feature>
<dbReference type="Pfam" id="PF17794">
    <property type="entry name" value="Vault_2"/>
    <property type="match status" value="2"/>
</dbReference>
<dbReference type="InterPro" id="IPR036013">
    <property type="entry name" value="Band_7/SPFH_dom_sf"/>
</dbReference>
<feature type="domain" description="Major vault protein repeat" evidence="13">
    <location>
        <begin position="228"/>
        <end position="270"/>
    </location>
</feature>
<dbReference type="Proteomes" id="UP000225706">
    <property type="component" value="Unassembled WGS sequence"/>
</dbReference>
<evidence type="ECO:0000256" key="1">
    <source>
        <dbReference type="ARBA" id="ARBA00004123"/>
    </source>
</evidence>
<keyword evidence="4 10" id="KW-0963">Cytoplasm</keyword>
<feature type="coiled-coil region" evidence="11">
    <location>
        <begin position="719"/>
        <end position="799"/>
    </location>
</feature>
<feature type="domain" description="Major vault protein repeat" evidence="13">
    <location>
        <begin position="333"/>
        <end position="378"/>
    </location>
</feature>
<dbReference type="InterPro" id="IPR021870">
    <property type="entry name" value="MVP_shoulder"/>
</dbReference>
<feature type="repeat" description="MVP" evidence="10">
    <location>
        <begin position="232"/>
        <end position="286"/>
    </location>
</feature>
<dbReference type="FunFam" id="2.30.30.570:FF:000002">
    <property type="entry name" value="Major vault protein-alpha"/>
    <property type="match status" value="1"/>
</dbReference>
<dbReference type="InterPro" id="IPR043023">
    <property type="entry name" value="MVP_rep_sf"/>
</dbReference>
<keyword evidence="11" id="KW-0175">Coiled coil</keyword>
<dbReference type="FunFam" id="3.30.479.30:FF:000010">
    <property type="entry name" value="major vault protein-like"/>
    <property type="match status" value="1"/>
</dbReference>
<keyword evidence="6" id="KW-0539">Nucleus</keyword>
<evidence type="ECO:0000256" key="10">
    <source>
        <dbReference type="PROSITE-ProRule" id="PRU00571"/>
    </source>
</evidence>
<dbReference type="FunFam" id="2.30.30.550:FF:000005">
    <property type="entry name" value="Major vault protein"/>
    <property type="match status" value="1"/>
</dbReference>
<dbReference type="OrthoDB" id="6125719at2759"/>